<dbReference type="EMBL" id="BMPP01000027">
    <property type="protein sequence ID" value="GGK41543.1"/>
    <property type="molecule type" value="Genomic_DNA"/>
</dbReference>
<evidence type="ECO:0000313" key="2">
    <source>
        <dbReference type="Proteomes" id="UP000647587"/>
    </source>
</evidence>
<dbReference type="Pfam" id="PF18934">
    <property type="entry name" value="DUF5682"/>
    <property type="match status" value="1"/>
</dbReference>
<dbReference type="InterPro" id="IPR043737">
    <property type="entry name" value="DUF5682"/>
</dbReference>
<protein>
    <submittedName>
        <fullName evidence="1">Uncharacterized protein</fullName>
    </submittedName>
</protein>
<evidence type="ECO:0000313" key="1">
    <source>
        <dbReference type="EMBL" id="GGK41543.1"/>
    </source>
</evidence>
<dbReference type="PANTHER" id="PTHR30634:SF14">
    <property type="match status" value="1"/>
</dbReference>
<sequence length="728" mass="79132">MSEISLFPIRHHGPGSARSLEHALNHLQPDLFLVEGPADADPVLPFLTRSDLQPPVALLGYVADDPSRASFWPFASFSPEFVAFRWAAAAGVTARFMDLPASATLAQEKTPDTGDDLHTDPLRLLAEAAGHSDFERWWETLVEARGDDFEVFGAVLEAMQAVRGDAPPASGTEAQREAFMRQTLRAAHKEGFQRVAVVCGAWHAPALDLGGFRAKDDAALLRGLPKVKVNLTWVPWTHGRLSVHSGYGAGVRSPGYYHHLFTTPEHVTERWFARVARLLRAERLDASSASVIEATRLAGTLAALRGRRLPGLDELNEAALSVFGWDSDLPLRLIERQLVVGETLGRVPEDTPSVPLAQDLARQQKRLRLKVQPDPLDLTLDLREDHDLARSALFHRLNLLGVPWAQARYSGGRGTFKEAWALAWAPEFSVRLVEASRWGQTVESAATSHAMNRAREAGTLGDLTALLEAIRYADLPGALTPALSALDARAALSADVGDMLSALPPLARLARYGDVRGRVTGDLKATGTFRTLLTRASVGLPTAATGLAEDAATELRTQVQGADAAVRLLDDPEALGEWYAALHELTTRDDIPPLLAGDAVRRLRDGGELDTLTVGRYMELALAPAQPPQAVTAWLDGFLGQSGILLTHDRALLSLLDSWLTGLDAPVFQEVLPLLRRVFSRFEKAERRAIGEALRHDGSRGQAGQYAFNEERGLRAVPVVARMLGVGS</sequence>
<accession>A0ABQ2F1K5</accession>
<keyword evidence="2" id="KW-1185">Reference proteome</keyword>
<proteinExistence type="predicted"/>
<dbReference type="Proteomes" id="UP000647587">
    <property type="component" value="Unassembled WGS sequence"/>
</dbReference>
<gene>
    <name evidence="1" type="ORF">GCM10008955_39150</name>
</gene>
<name>A0ABQ2F1K5_9DEIO</name>
<dbReference type="RefSeq" id="WP_189011807.1">
    <property type="nucleotide sequence ID" value="NZ_BMPP01000027.1"/>
</dbReference>
<organism evidence="1 2">
    <name type="scientific">Deinococcus malanensis</name>
    <dbReference type="NCBI Taxonomy" id="1706855"/>
    <lineage>
        <taxon>Bacteria</taxon>
        <taxon>Thermotogati</taxon>
        <taxon>Deinococcota</taxon>
        <taxon>Deinococci</taxon>
        <taxon>Deinococcales</taxon>
        <taxon>Deinococcaceae</taxon>
        <taxon>Deinococcus</taxon>
    </lineage>
</organism>
<dbReference type="InterPro" id="IPR050458">
    <property type="entry name" value="LolB"/>
</dbReference>
<reference evidence="2" key="1">
    <citation type="journal article" date="2019" name="Int. J. Syst. Evol. Microbiol.">
        <title>The Global Catalogue of Microorganisms (GCM) 10K type strain sequencing project: providing services to taxonomists for standard genome sequencing and annotation.</title>
        <authorList>
            <consortium name="The Broad Institute Genomics Platform"/>
            <consortium name="The Broad Institute Genome Sequencing Center for Infectious Disease"/>
            <person name="Wu L."/>
            <person name="Ma J."/>
        </authorList>
    </citation>
    <scope>NUCLEOTIDE SEQUENCE [LARGE SCALE GENOMIC DNA]</scope>
    <source>
        <strain evidence="2">JCM 30331</strain>
    </source>
</reference>
<comment type="caution">
    <text evidence="1">The sequence shown here is derived from an EMBL/GenBank/DDBJ whole genome shotgun (WGS) entry which is preliminary data.</text>
</comment>
<dbReference type="PANTHER" id="PTHR30634">
    <property type="entry name" value="OUTER MEMBRANE LOLAB LIPOPROTEIN INSERTION APPARATUS"/>
    <property type="match status" value="1"/>
</dbReference>